<organism evidence="1 2">
    <name type="scientific">Budvicia aquatica</name>
    <dbReference type="NCBI Taxonomy" id="82979"/>
    <lineage>
        <taxon>Bacteria</taxon>
        <taxon>Pseudomonadati</taxon>
        <taxon>Pseudomonadota</taxon>
        <taxon>Gammaproteobacteria</taxon>
        <taxon>Enterobacterales</taxon>
        <taxon>Budviciaceae</taxon>
        <taxon>Budvicia</taxon>
    </lineage>
</organism>
<name>A0A2C6DPV7_9GAMM</name>
<gene>
    <name evidence="1" type="ORF">CRN84_14520</name>
</gene>
<evidence type="ECO:0000313" key="2">
    <source>
        <dbReference type="Proteomes" id="UP000224974"/>
    </source>
</evidence>
<dbReference type="Proteomes" id="UP000224974">
    <property type="component" value="Unassembled WGS sequence"/>
</dbReference>
<reference evidence="2" key="1">
    <citation type="submission" date="2017-09" db="EMBL/GenBank/DDBJ databases">
        <title>FDA dAtabase for Regulatory Grade micrObial Sequences (FDA-ARGOS): Supporting development and validation of Infectious Disease Dx tests.</title>
        <authorList>
            <person name="Minogue T."/>
            <person name="Wolcott M."/>
            <person name="Wasieloski L."/>
            <person name="Aguilar W."/>
            <person name="Moore D."/>
            <person name="Tallon L."/>
            <person name="Sadzewicz L."/>
            <person name="Ott S."/>
            <person name="Zhao X."/>
            <person name="Nagaraj S."/>
            <person name="Vavikolanu K."/>
            <person name="Aluvathingal J."/>
            <person name="Nadendla S."/>
            <person name="Sichtig H."/>
        </authorList>
    </citation>
    <scope>NUCLEOTIDE SEQUENCE [LARGE SCALE GENOMIC DNA]</scope>
    <source>
        <strain evidence="2">FDAARGOS_387</strain>
    </source>
</reference>
<accession>A0A2C6DPV7</accession>
<evidence type="ECO:0000313" key="1">
    <source>
        <dbReference type="EMBL" id="PHI30465.1"/>
    </source>
</evidence>
<dbReference type="OrthoDB" id="2044786at2"/>
<dbReference type="RefSeq" id="WP_029092670.1">
    <property type="nucleotide sequence ID" value="NZ_PDDX01000001.1"/>
</dbReference>
<dbReference type="AlphaFoldDB" id="A0A2C6DPV7"/>
<protein>
    <submittedName>
        <fullName evidence="1">Uncharacterized protein</fullName>
    </submittedName>
</protein>
<sequence length="341" mass="38473">MISIIKYQEASTRFSLPSWMNDGYFNTWLLHEGDAFLNNHLCLDWEKLTFNKWKQWNNLPPSRQDIELHGVIVTGNLAVNASILNTNGDGGPCLIVLGDCQAHNLVGGGSDIHIHGDTLIAGAVYGFYNHGVLNFQGKLHSTIFINDDHSISANIKNQKHNFTYSSRDKNRILDNDDSIPAKLKKIVSSRLLLWGDILPALCRGEDIVKKSGEKTPETIQDWVTLVWKNPMALKKVPKELRTERFYLSLFSEEAPLDALTVIEIVGTISQNSATLEVLVSAMQLSPKSLVRAPVSFDLAELYEQCFLQLKNPQKVFYEIPEQFRSQAMLRHFDAFLADQTT</sequence>
<proteinExistence type="predicted"/>
<dbReference type="STRING" id="1111728.GCA_000427805_00009"/>
<comment type="caution">
    <text evidence="1">The sequence shown here is derived from an EMBL/GenBank/DDBJ whole genome shotgun (WGS) entry which is preliminary data.</text>
</comment>
<dbReference type="EMBL" id="PDDX01000001">
    <property type="protein sequence ID" value="PHI30465.1"/>
    <property type="molecule type" value="Genomic_DNA"/>
</dbReference>
<keyword evidence="2" id="KW-1185">Reference proteome</keyword>